<dbReference type="PANTHER" id="PTHR36154:SF1">
    <property type="entry name" value="DNA-BINDING TRANSCRIPTIONAL ACTIVATOR ALPA"/>
    <property type="match status" value="1"/>
</dbReference>
<dbReference type="Gene3D" id="1.10.238.160">
    <property type="match status" value="1"/>
</dbReference>
<sequence>MMTVEQNRVEIRILSMRDLTEKLGIGKSTIYNMIGEGRFPRGTRITAQKTGWLSSQVDEWICSKFAA</sequence>
<reference evidence="1" key="1">
    <citation type="submission" date="2022-03" db="EMBL/GenBank/DDBJ databases">
        <title>Sea Food Isolates.</title>
        <authorList>
            <person name="Li c."/>
        </authorList>
    </citation>
    <scope>NUCLEOTIDE SEQUENCE</scope>
    <source>
        <strain evidence="1">19CA06SA08-2</strain>
    </source>
</reference>
<accession>A0AAU6U117</accession>
<dbReference type="EMBL" id="CP095353">
    <property type="protein sequence ID" value="XAG67765.1"/>
    <property type="molecule type" value="Genomic_DNA"/>
</dbReference>
<name>A0AAU6U117_UNCXX</name>
<proteinExistence type="predicted"/>
<organism evidence="1">
    <name type="scientific">bacterium 19CA06SA08-2</name>
    <dbReference type="NCBI Taxonomy" id="2920658"/>
    <lineage>
        <taxon>Bacteria</taxon>
    </lineage>
</organism>
<protein>
    <submittedName>
        <fullName evidence="1">AlpA family phage regulatory protein</fullName>
    </submittedName>
</protein>
<dbReference type="PANTHER" id="PTHR36154">
    <property type="entry name" value="DNA-BINDING TRANSCRIPTIONAL ACTIVATOR ALPA"/>
    <property type="match status" value="1"/>
</dbReference>
<dbReference type="AlphaFoldDB" id="A0AAU6U117"/>
<dbReference type="Pfam" id="PF05930">
    <property type="entry name" value="Phage_AlpA"/>
    <property type="match status" value="1"/>
</dbReference>
<evidence type="ECO:0000313" key="1">
    <source>
        <dbReference type="EMBL" id="XAG67765.1"/>
    </source>
</evidence>
<dbReference type="InterPro" id="IPR052931">
    <property type="entry name" value="Prophage_regulatory_activator"/>
</dbReference>
<gene>
    <name evidence="1" type="ORF">MRM75_14045</name>
</gene>
<dbReference type="InterPro" id="IPR010260">
    <property type="entry name" value="AlpA"/>
</dbReference>